<accession>A0ABQ8DL57</accession>
<protein>
    <submittedName>
        <fullName evidence="1">Uncharacterized protein</fullName>
    </submittedName>
</protein>
<sequence>MAVSYYQSCETYRKIYEASRIDSHKLIPMWFRDRREKEQQRLCKIQRDDDAVTSQAPQEPTTPNAGDALLWIVLNKAFKITSDLTMKLLLFLLLRIIYEQAVTRSVKTENQDAFQRLLPFDIGKSLFPKGFLLCCSTRRIKCGLFLIKSCVQGEDIFGGRVVIKVSYFGFHVPTFMTSVMRQAAMNSKKEEEEGNERTTFENVAKEIIKQ</sequence>
<name>A0ABQ8DL57_BRANA</name>
<dbReference type="EMBL" id="JAGKQM010000004">
    <property type="protein sequence ID" value="KAH0930089.1"/>
    <property type="molecule type" value="Genomic_DNA"/>
</dbReference>
<organism evidence="1 2">
    <name type="scientific">Brassica napus</name>
    <name type="common">Rape</name>
    <dbReference type="NCBI Taxonomy" id="3708"/>
    <lineage>
        <taxon>Eukaryota</taxon>
        <taxon>Viridiplantae</taxon>
        <taxon>Streptophyta</taxon>
        <taxon>Embryophyta</taxon>
        <taxon>Tracheophyta</taxon>
        <taxon>Spermatophyta</taxon>
        <taxon>Magnoliopsida</taxon>
        <taxon>eudicotyledons</taxon>
        <taxon>Gunneridae</taxon>
        <taxon>Pentapetalae</taxon>
        <taxon>rosids</taxon>
        <taxon>malvids</taxon>
        <taxon>Brassicales</taxon>
        <taxon>Brassicaceae</taxon>
        <taxon>Brassiceae</taxon>
        <taxon>Brassica</taxon>
    </lineage>
</organism>
<reference evidence="1 2" key="1">
    <citation type="submission" date="2021-05" db="EMBL/GenBank/DDBJ databases">
        <title>Genome Assembly of Synthetic Allotetraploid Brassica napus Reveals Homoeologous Exchanges between Subgenomes.</title>
        <authorList>
            <person name="Davis J.T."/>
        </authorList>
    </citation>
    <scope>NUCLEOTIDE SEQUENCE [LARGE SCALE GENOMIC DNA]</scope>
    <source>
        <strain evidence="2">cv. Da-Ae</strain>
        <tissue evidence="1">Seedling</tissue>
    </source>
</reference>
<proteinExistence type="predicted"/>
<evidence type="ECO:0000313" key="1">
    <source>
        <dbReference type="EMBL" id="KAH0930089.1"/>
    </source>
</evidence>
<keyword evidence="2" id="KW-1185">Reference proteome</keyword>
<comment type="caution">
    <text evidence="1">The sequence shown here is derived from an EMBL/GenBank/DDBJ whole genome shotgun (WGS) entry which is preliminary data.</text>
</comment>
<dbReference type="Proteomes" id="UP000824890">
    <property type="component" value="Unassembled WGS sequence"/>
</dbReference>
<evidence type="ECO:0000313" key="2">
    <source>
        <dbReference type="Proteomes" id="UP000824890"/>
    </source>
</evidence>
<gene>
    <name evidence="1" type="ORF">HID58_015816</name>
</gene>